<accession>C9XVR3</accession>
<evidence type="ECO:0000313" key="5">
    <source>
        <dbReference type="EMBL" id="CBA28061.1"/>
    </source>
</evidence>
<dbReference type="PANTHER" id="PTHR30258">
    <property type="entry name" value="TYPE II SECRETION SYSTEM PROTEIN GSPE-RELATED"/>
    <property type="match status" value="1"/>
</dbReference>
<dbReference type="PANTHER" id="PTHR30258:SF1">
    <property type="entry name" value="PROTEIN TRANSPORT PROTEIN HOFB HOMOLOG"/>
    <property type="match status" value="1"/>
</dbReference>
<feature type="domain" description="Bacterial type II secretion system protein E" evidence="4">
    <location>
        <begin position="301"/>
        <end position="315"/>
    </location>
</feature>
<dbReference type="GO" id="GO:0005524">
    <property type="term" value="F:ATP binding"/>
    <property type="evidence" value="ECO:0007669"/>
    <property type="project" value="UniProtKB-KW"/>
</dbReference>
<gene>
    <name evidence="5" type="primary">hofB</name>
    <name evidence="5" type="ordered locus">Ctu_07390</name>
</gene>
<dbReference type="SMART" id="SM00382">
    <property type="entry name" value="AAA"/>
    <property type="match status" value="1"/>
</dbReference>
<dbReference type="Gene3D" id="3.30.450.90">
    <property type="match status" value="1"/>
</dbReference>
<dbReference type="Pfam" id="PF00437">
    <property type="entry name" value="T2SSE"/>
    <property type="match status" value="1"/>
</dbReference>
<protein>
    <submittedName>
        <fullName evidence="5">Protein transport protein hofB</fullName>
    </submittedName>
</protein>
<keyword evidence="6" id="KW-1185">Reference proteome</keyword>
<dbReference type="SUPFAM" id="SSF52540">
    <property type="entry name" value="P-loop containing nucleoside triphosphate hydrolases"/>
    <property type="match status" value="1"/>
</dbReference>
<evidence type="ECO:0000259" key="4">
    <source>
        <dbReference type="PROSITE" id="PS00662"/>
    </source>
</evidence>
<dbReference type="PATRIC" id="fig|693216.3.peg.702"/>
<reference evidence="6" key="2">
    <citation type="journal article" date="2011" name="J. Bacteriol.">
        <title>Complete genome sequence of Cronobacter turicensis LMG 23827, a food-borne pathogen causing deaths in neonates.</title>
        <authorList>
            <person name="Stephan R."/>
            <person name="Lehner A."/>
            <person name="Tischler P."/>
            <person name="Rattei T."/>
        </authorList>
    </citation>
    <scope>NUCLEOTIDE SEQUENCE [LARGE SCALE GENOMIC DNA]</scope>
    <source>
        <strain evidence="6">DSM 18703 / CCUG 55852 / LMG 23827 / z3032</strain>
    </source>
</reference>
<dbReference type="GO" id="GO:0005886">
    <property type="term" value="C:plasma membrane"/>
    <property type="evidence" value="ECO:0007669"/>
    <property type="project" value="TreeGrafter"/>
</dbReference>
<organism evidence="5 6">
    <name type="scientific">Cronobacter turicensis (strain DSM 18703 / CCUG 55852 / LMG 23827 / z3032)</name>
    <dbReference type="NCBI Taxonomy" id="693216"/>
    <lineage>
        <taxon>Bacteria</taxon>
        <taxon>Pseudomonadati</taxon>
        <taxon>Pseudomonadota</taxon>
        <taxon>Gammaproteobacteria</taxon>
        <taxon>Enterobacterales</taxon>
        <taxon>Enterobacteriaceae</taxon>
        <taxon>Cronobacter</taxon>
    </lineage>
</organism>
<keyword evidence="2" id="KW-0547">Nucleotide-binding</keyword>
<dbReference type="Proteomes" id="UP000002069">
    <property type="component" value="Chromosome"/>
</dbReference>
<evidence type="ECO:0000256" key="1">
    <source>
        <dbReference type="ARBA" id="ARBA00006611"/>
    </source>
</evidence>
<keyword evidence="3" id="KW-0067">ATP-binding</keyword>
<evidence type="ECO:0000256" key="2">
    <source>
        <dbReference type="ARBA" id="ARBA00022741"/>
    </source>
</evidence>
<sequence>MAAGLRRCLSQFATLSGGSVMSLDYLHTLCQRYNALVLNIDDATVHIAVAGEPSNELMDALRFSTHRHIDIECWSAERLEKERQLTSDPLRPAAQDESASVVELIDKTLQQALQRRASDIHFEPAEAHYQIRFRIDGVLHALPPLPARLASALTARLKVLGNLDIAERRLPQDGQFSIELAGRTVSFRISTLLCRCGEKVVLRLLQQTEQPLEVQALGLSQAQQTLFCQALQRPQGLILVTGPTGSGKTVTLYTALSALNDPQVNICSVEDPVEIPVTGLNQTPVLPKAGLTFQAVLRALLRQDPDVIMIGEIRDLETAEIAVKAAQTGHLVLSTLHTNSTTETLVRLEQMGLPRWMLASALELVVAQRLVRKLCPYCRVFSQEPVTLPASLWPRPIHPYKACGCERCYGGYYGRIALFELLSINAALRQTIASGAPPAEIASQARAQGITTLFEHGLQAVEAGLTTPEELYRVSGAPHG</sequence>
<dbReference type="KEGG" id="ctu:CTU_07390"/>
<dbReference type="Gene3D" id="3.40.50.300">
    <property type="entry name" value="P-loop containing nucleotide triphosphate hydrolases"/>
    <property type="match status" value="1"/>
</dbReference>
<dbReference type="EMBL" id="FN543093">
    <property type="protein sequence ID" value="CBA28061.1"/>
    <property type="molecule type" value="Genomic_DNA"/>
</dbReference>
<evidence type="ECO:0000313" key="6">
    <source>
        <dbReference type="Proteomes" id="UP000002069"/>
    </source>
</evidence>
<dbReference type="HOGENOM" id="CLU_013446_10_3_6"/>
<dbReference type="CDD" id="cd01129">
    <property type="entry name" value="PulE-GspE-like"/>
    <property type="match status" value="1"/>
</dbReference>
<dbReference type="AlphaFoldDB" id="C9XVR3"/>
<comment type="similarity">
    <text evidence="1">Belongs to the GSP E family.</text>
</comment>
<dbReference type="GO" id="GO:0016887">
    <property type="term" value="F:ATP hydrolysis activity"/>
    <property type="evidence" value="ECO:0007669"/>
    <property type="project" value="TreeGrafter"/>
</dbReference>
<dbReference type="PROSITE" id="PS00662">
    <property type="entry name" value="T2SP_E"/>
    <property type="match status" value="1"/>
</dbReference>
<dbReference type="InterPro" id="IPR027417">
    <property type="entry name" value="P-loop_NTPase"/>
</dbReference>
<proteinExistence type="inferred from homology"/>
<dbReference type="InterPro" id="IPR003593">
    <property type="entry name" value="AAA+_ATPase"/>
</dbReference>
<evidence type="ECO:0000256" key="3">
    <source>
        <dbReference type="ARBA" id="ARBA00022840"/>
    </source>
</evidence>
<dbReference type="NCBIfam" id="NF007755">
    <property type="entry name" value="PRK10436.1"/>
    <property type="match status" value="1"/>
</dbReference>
<dbReference type="InterPro" id="IPR001482">
    <property type="entry name" value="T2SS/T4SS_dom"/>
</dbReference>
<reference evidence="5 6" key="1">
    <citation type="journal article" date="2010" name="J. Bacteriol.">
        <title>Complete Genome Sequence of Cronobacter turicensis LMG 23827, a foodborne pathogen causing deaths in neonates.</title>
        <authorList>
            <person name="Stephan R."/>
            <person name="Lehner A."/>
            <person name="Tischler P."/>
            <person name="Rattei T."/>
        </authorList>
    </citation>
    <scope>NUCLEOTIDE SEQUENCE [LARGE SCALE GENOMIC DNA]</scope>
    <source>
        <strain evidence="6">DSM 18703 / CCUG 55852 / LMG 23827 / z3032</strain>
    </source>
</reference>
<name>C9XVR3_CROTZ</name>